<dbReference type="PATRIC" id="fig|1429439.4.peg.4675"/>
<gene>
    <name evidence="5" type="ORF">ETSY2_27585</name>
</gene>
<name>W4M2T3_9BACT</name>
<dbReference type="EMBL" id="AZHX01001166">
    <property type="protein sequence ID" value="ETX04654.1"/>
    <property type="molecule type" value="Genomic_DNA"/>
</dbReference>
<accession>W4M2T3</accession>
<evidence type="ECO:0000259" key="4">
    <source>
        <dbReference type="PROSITE" id="PS50893"/>
    </source>
</evidence>
<dbReference type="SUPFAM" id="SSF52540">
    <property type="entry name" value="P-loop containing nucleoside triphosphate hydrolases"/>
    <property type="match status" value="1"/>
</dbReference>
<keyword evidence="2" id="KW-0547">Nucleotide-binding</keyword>
<dbReference type="HOGENOM" id="CLU_000604_1_1_7"/>
<comment type="caution">
    <text evidence="5">The sequence shown here is derived from an EMBL/GenBank/DDBJ whole genome shotgun (WGS) entry which is preliminary data.</text>
</comment>
<dbReference type="Gene3D" id="3.40.50.300">
    <property type="entry name" value="P-loop containing nucleotide triphosphate hydrolases"/>
    <property type="match status" value="1"/>
</dbReference>
<dbReference type="InterPro" id="IPR027417">
    <property type="entry name" value="P-loop_NTPase"/>
</dbReference>
<dbReference type="FunFam" id="3.40.50.300:FF:000425">
    <property type="entry name" value="Probable ABC transporter, ATP-binding subunit"/>
    <property type="match status" value="1"/>
</dbReference>
<dbReference type="InterPro" id="IPR003593">
    <property type="entry name" value="AAA+_ATPase"/>
</dbReference>
<keyword evidence="1" id="KW-0813">Transport</keyword>
<dbReference type="GO" id="GO:0016887">
    <property type="term" value="F:ATP hydrolysis activity"/>
    <property type="evidence" value="ECO:0007669"/>
    <property type="project" value="InterPro"/>
</dbReference>
<dbReference type="PROSITE" id="PS50893">
    <property type="entry name" value="ABC_TRANSPORTER_2"/>
    <property type="match status" value="1"/>
</dbReference>
<evidence type="ECO:0000256" key="2">
    <source>
        <dbReference type="ARBA" id="ARBA00022741"/>
    </source>
</evidence>
<organism evidence="5 6">
    <name type="scientific">Candidatus Entotheonella gemina</name>
    <dbReference type="NCBI Taxonomy" id="1429439"/>
    <lineage>
        <taxon>Bacteria</taxon>
        <taxon>Pseudomonadati</taxon>
        <taxon>Nitrospinota/Tectimicrobiota group</taxon>
        <taxon>Candidatus Tectimicrobiota</taxon>
        <taxon>Candidatus Entotheonellia</taxon>
        <taxon>Candidatus Entotheonellales</taxon>
        <taxon>Candidatus Entotheonellaceae</taxon>
        <taxon>Candidatus Entotheonella</taxon>
    </lineage>
</organism>
<evidence type="ECO:0000256" key="1">
    <source>
        <dbReference type="ARBA" id="ARBA00022448"/>
    </source>
</evidence>
<dbReference type="PANTHER" id="PTHR42781:SF4">
    <property type="entry name" value="SPERMIDINE_PUTRESCINE IMPORT ATP-BINDING PROTEIN POTA"/>
    <property type="match status" value="1"/>
</dbReference>
<evidence type="ECO:0000256" key="3">
    <source>
        <dbReference type="ARBA" id="ARBA00022840"/>
    </source>
</evidence>
<proteinExistence type="predicted"/>
<reference evidence="5 6" key="1">
    <citation type="journal article" date="2014" name="Nature">
        <title>An environmental bacterial taxon with a large and distinct metabolic repertoire.</title>
        <authorList>
            <person name="Wilson M.C."/>
            <person name="Mori T."/>
            <person name="Ruckert C."/>
            <person name="Uria A.R."/>
            <person name="Helf M.J."/>
            <person name="Takada K."/>
            <person name="Gernert C."/>
            <person name="Steffens U.A."/>
            <person name="Heycke N."/>
            <person name="Schmitt S."/>
            <person name="Rinke C."/>
            <person name="Helfrich E.J."/>
            <person name="Brachmann A.O."/>
            <person name="Gurgui C."/>
            <person name="Wakimoto T."/>
            <person name="Kracht M."/>
            <person name="Crusemann M."/>
            <person name="Hentschel U."/>
            <person name="Abe I."/>
            <person name="Matsunaga S."/>
            <person name="Kalinowski J."/>
            <person name="Takeyama H."/>
            <person name="Piel J."/>
        </authorList>
    </citation>
    <scope>NUCLEOTIDE SEQUENCE [LARGE SCALE GENOMIC DNA]</scope>
    <source>
        <strain evidence="6">TSY2</strain>
    </source>
</reference>
<evidence type="ECO:0000313" key="6">
    <source>
        <dbReference type="Proteomes" id="UP000019140"/>
    </source>
</evidence>
<dbReference type="Gene3D" id="2.40.50.100">
    <property type="match status" value="1"/>
</dbReference>
<feature type="domain" description="ABC transporter" evidence="4">
    <location>
        <begin position="4"/>
        <end position="240"/>
    </location>
</feature>
<dbReference type="SMART" id="SM00382">
    <property type="entry name" value="AAA"/>
    <property type="match status" value="1"/>
</dbReference>
<dbReference type="PANTHER" id="PTHR42781">
    <property type="entry name" value="SPERMIDINE/PUTRESCINE IMPORT ATP-BINDING PROTEIN POTA"/>
    <property type="match status" value="1"/>
</dbReference>
<dbReference type="Proteomes" id="UP000019140">
    <property type="component" value="Unassembled WGS sequence"/>
</dbReference>
<dbReference type="InterPro" id="IPR017871">
    <property type="entry name" value="ABC_transporter-like_CS"/>
</dbReference>
<dbReference type="GO" id="GO:0015697">
    <property type="term" value="P:quaternary ammonium group transport"/>
    <property type="evidence" value="ECO:0007669"/>
    <property type="project" value="UniProtKB-ARBA"/>
</dbReference>
<sequence>MARVEVRGLTKHFGSEVAVAGIDFSAPEGHFVTLLGPSGCGKTTTLRCLAGLERPDAGEIYIGDQCVAAPRQNIWVPPEKRNIGMVFQSYAVWPHLTVFDNIAYGLRVRGIGRSEIAKRTQETLDLVGLSGFADRYATQLSGGQQQRVSLARALAYNPSVILFDEPLSNLDAKLREHMRLELTRLQQRLGITAVYVTHDQSEALVMSDTIIVMNHGRILQQGAPEAIYAEPASRFVADFVGVTNLLPVRVAEAAGATGVAVAETAWGGAAVHSMPRAYGVAGGT</sequence>
<dbReference type="AlphaFoldDB" id="W4M2T3"/>
<keyword evidence="3" id="KW-0067">ATP-binding</keyword>
<dbReference type="InterPro" id="IPR050093">
    <property type="entry name" value="ABC_SmlMolc_Importer"/>
</dbReference>
<protein>
    <recommendedName>
        <fullName evidence="4">ABC transporter domain-containing protein</fullName>
    </recommendedName>
</protein>
<evidence type="ECO:0000313" key="5">
    <source>
        <dbReference type="EMBL" id="ETX04654.1"/>
    </source>
</evidence>
<dbReference type="GO" id="GO:0005524">
    <property type="term" value="F:ATP binding"/>
    <property type="evidence" value="ECO:0007669"/>
    <property type="project" value="UniProtKB-KW"/>
</dbReference>
<dbReference type="InterPro" id="IPR003439">
    <property type="entry name" value="ABC_transporter-like_ATP-bd"/>
</dbReference>
<keyword evidence="6" id="KW-1185">Reference proteome</keyword>
<dbReference type="Pfam" id="PF00005">
    <property type="entry name" value="ABC_tran"/>
    <property type="match status" value="1"/>
</dbReference>
<dbReference type="PROSITE" id="PS00211">
    <property type="entry name" value="ABC_TRANSPORTER_1"/>
    <property type="match status" value="1"/>
</dbReference>